<evidence type="ECO:0000313" key="2">
    <source>
        <dbReference type="Proteomes" id="UP000078540"/>
    </source>
</evidence>
<dbReference type="Proteomes" id="UP000078540">
    <property type="component" value="Unassembled WGS sequence"/>
</dbReference>
<organism evidence="1 2">
    <name type="scientific">Atta colombica</name>
    <dbReference type="NCBI Taxonomy" id="520822"/>
    <lineage>
        <taxon>Eukaryota</taxon>
        <taxon>Metazoa</taxon>
        <taxon>Ecdysozoa</taxon>
        <taxon>Arthropoda</taxon>
        <taxon>Hexapoda</taxon>
        <taxon>Insecta</taxon>
        <taxon>Pterygota</taxon>
        <taxon>Neoptera</taxon>
        <taxon>Endopterygota</taxon>
        <taxon>Hymenoptera</taxon>
        <taxon>Apocrita</taxon>
        <taxon>Aculeata</taxon>
        <taxon>Formicoidea</taxon>
        <taxon>Formicidae</taxon>
        <taxon>Myrmicinae</taxon>
        <taxon>Atta</taxon>
    </lineage>
</organism>
<gene>
    <name evidence="1" type="ORF">ALC53_12322</name>
</gene>
<reference evidence="1 2" key="1">
    <citation type="submission" date="2015-09" db="EMBL/GenBank/DDBJ databases">
        <title>Atta colombica WGS genome.</title>
        <authorList>
            <person name="Nygaard S."/>
            <person name="Hu H."/>
            <person name="Boomsma J."/>
            <person name="Zhang G."/>
        </authorList>
    </citation>
    <scope>NUCLEOTIDE SEQUENCE [LARGE SCALE GENOMIC DNA]</scope>
    <source>
        <strain evidence="1">Treedump-2</strain>
        <tissue evidence="1">Whole body</tissue>
    </source>
</reference>
<keyword evidence="2" id="KW-1185">Reference proteome</keyword>
<evidence type="ECO:0000313" key="1">
    <source>
        <dbReference type="EMBL" id="KYM77341.1"/>
    </source>
</evidence>
<accession>A0A195AYR7</accession>
<sequence length="164" mass="18113">MCFINSRPESTVLSTSVCRVDTSSVRSARSSICCKSFSVCTAKMRYFDNRISMFSIHASTESFGSFNQSCVSICRILKFISQCSSLIFAYQRHKLASYLREFNNSLVMIIEMGLGISSSVILLNWLSSSIFISVVRISSTILASENGFCVSIKLDVLSSLGEST</sequence>
<dbReference type="AlphaFoldDB" id="A0A195AYR7"/>
<dbReference type="EMBL" id="KQ976701">
    <property type="protein sequence ID" value="KYM77341.1"/>
    <property type="molecule type" value="Genomic_DNA"/>
</dbReference>
<proteinExistence type="predicted"/>
<protein>
    <submittedName>
        <fullName evidence="1">Uncharacterized protein</fullName>
    </submittedName>
</protein>
<name>A0A195AYR7_9HYME</name>